<evidence type="ECO:0000313" key="2">
    <source>
        <dbReference type="Proteomes" id="UP000006591"/>
    </source>
</evidence>
<dbReference type="Gramene" id="ONIVA06G05500.1">
    <property type="protein sequence ID" value="ONIVA06G05500.1"/>
    <property type="gene ID" value="ONIVA06G05500"/>
</dbReference>
<accession>A0A0E0HLK8</accession>
<proteinExistence type="predicted"/>
<protein>
    <submittedName>
        <fullName evidence="1">Uncharacterized protein</fullName>
    </submittedName>
</protein>
<organism evidence="1">
    <name type="scientific">Oryza nivara</name>
    <name type="common">Indian wild rice</name>
    <name type="synonym">Oryza sativa f. spontanea</name>
    <dbReference type="NCBI Taxonomy" id="4536"/>
    <lineage>
        <taxon>Eukaryota</taxon>
        <taxon>Viridiplantae</taxon>
        <taxon>Streptophyta</taxon>
        <taxon>Embryophyta</taxon>
        <taxon>Tracheophyta</taxon>
        <taxon>Spermatophyta</taxon>
        <taxon>Magnoliopsida</taxon>
        <taxon>Liliopsida</taxon>
        <taxon>Poales</taxon>
        <taxon>Poaceae</taxon>
        <taxon>BOP clade</taxon>
        <taxon>Oryzoideae</taxon>
        <taxon>Oryzeae</taxon>
        <taxon>Oryzinae</taxon>
        <taxon>Oryza</taxon>
    </lineage>
</organism>
<reference evidence="1" key="2">
    <citation type="submission" date="2018-04" db="EMBL/GenBank/DDBJ databases">
        <title>OnivRS2 (Oryza nivara Reference Sequence Version 2).</title>
        <authorList>
            <person name="Zhang J."/>
            <person name="Kudrna D."/>
            <person name="Lee S."/>
            <person name="Talag J."/>
            <person name="Rajasekar S."/>
            <person name="Welchert J."/>
            <person name="Hsing Y.-I."/>
            <person name="Wing R.A."/>
        </authorList>
    </citation>
    <scope>NUCLEOTIDE SEQUENCE [LARGE SCALE GENOMIC DNA]</scope>
    <source>
        <strain evidence="1">SL10</strain>
    </source>
</reference>
<dbReference type="Proteomes" id="UP000006591">
    <property type="component" value="Chromosome 6"/>
</dbReference>
<evidence type="ECO:0000313" key="1">
    <source>
        <dbReference type="EnsemblPlants" id="ONIVA06G05500.1"/>
    </source>
</evidence>
<keyword evidence="2" id="KW-1185">Reference proteome</keyword>
<dbReference type="HOGENOM" id="CLU_2403224_0_0_1"/>
<name>A0A0E0HLK8_ORYNI</name>
<reference evidence="1" key="1">
    <citation type="submission" date="2015-04" db="UniProtKB">
        <authorList>
            <consortium name="EnsemblPlants"/>
        </authorList>
    </citation>
    <scope>IDENTIFICATION</scope>
    <source>
        <strain evidence="1">SL10</strain>
    </source>
</reference>
<dbReference type="EnsemblPlants" id="ONIVA06G05500.1">
    <property type="protein sequence ID" value="ONIVA06G05500.1"/>
    <property type="gene ID" value="ONIVA06G05500"/>
</dbReference>
<dbReference type="AlphaFoldDB" id="A0A0E0HLK8"/>
<sequence>MEIAAHAIPLEVAGKPSSLRRSPLMPSLWSAAPGGHVIHFVDDALTLVKPPVTPSCHHRRTTAKLRACLVIETPLTGDAFTLVAVPEALPMFT</sequence>